<dbReference type="EMBL" id="SDHY01000005">
    <property type="protein sequence ID" value="RXK48134.1"/>
    <property type="molecule type" value="Genomic_DNA"/>
</dbReference>
<dbReference type="OrthoDB" id="966041at2"/>
<organism evidence="1 2">
    <name type="scientific">Aquirufa rosea</name>
    <dbReference type="NCBI Taxonomy" id="2509241"/>
    <lineage>
        <taxon>Bacteria</taxon>
        <taxon>Pseudomonadati</taxon>
        <taxon>Bacteroidota</taxon>
        <taxon>Cytophagia</taxon>
        <taxon>Cytophagales</taxon>
        <taxon>Flectobacillaceae</taxon>
        <taxon>Aquirufa</taxon>
    </lineage>
</organism>
<keyword evidence="2" id="KW-1185">Reference proteome</keyword>
<dbReference type="RefSeq" id="WP_129027369.1">
    <property type="nucleotide sequence ID" value="NZ_SDHY01000005.1"/>
</dbReference>
<protein>
    <submittedName>
        <fullName evidence="1">Uncharacterized protein</fullName>
    </submittedName>
</protein>
<reference evidence="1 2" key="1">
    <citation type="submission" date="2019-01" db="EMBL/GenBank/DDBJ databases">
        <title>Cytophagaceae bacterium strain CAR-16.</title>
        <authorList>
            <person name="Chen W.-M."/>
        </authorList>
    </citation>
    <scope>NUCLEOTIDE SEQUENCE [LARGE SCALE GENOMIC DNA]</scope>
    <source>
        <strain evidence="1 2">CAR-16</strain>
    </source>
</reference>
<evidence type="ECO:0000313" key="2">
    <source>
        <dbReference type="Proteomes" id="UP000289455"/>
    </source>
</evidence>
<evidence type="ECO:0000313" key="1">
    <source>
        <dbReference type="EMBL" id="RXK48134.1"/>
    </source>
</evidence>
<comment type="caution">
    <text evidence="1">The sequence shown here is derived from an EMBL/GenBank/DDBJ whole genome shotgun (WGS) entry which is preliminary data.</text>
</comment>
<dbReference type="Proteomes" id="UP000289455">
    <property type="component" value="Unassembled WGS sequence"/>
</dbReference>
<name>A0A4Q1BYF2_9BACT</name>
<sequence>MVDTIQSISFVAQTLNIKKMKKVFALAFVAAMVTLASCGEKKTEAAADSVAVDTAAAAAVDTAAADTAAADTAAKK</sequence>
<accession>A0A4Q1BYF2</accession>
<gene>
    <name evidence="1" type="ORF">ESB04_08785</name>
</gene>
<dbReference type="AlphaFoldDB" id="A0A4Q1BYF2"/>
<proteinExistence type="predicted"/>